<keyword evidence="5 6" id="KW-0269">Exonuclease</keyword>
<keyword evidence="7" id="KW-0175">Coiled coil</keyword>
<evidence type="ECO:0000256" key="2">
    <source>
        <dbReference type="ARBA" id="ARBA00022490"/>
    </source>
</evidence>
<keyword evidence="4 6" id="KW-0378">Hydrolase</keyword>
<feature type="coiled-coil region" evidence="7">
    <location>
        <begin position="34"/>
        <end position="61"/>
    </location>
</feature>
<evidence type="ECO:0000256" key="1">
    <source>
        <dbReference type="ARBA" id="ARBA00009998"/>
    </source>
</evidence>
<comment type="subunit">
    <text evidence="6">Heterooligomer composed of large and small subunits.</text>
</comment>
<name>A0ABZ3H849_9BACT</name>
<accession>A0ABZ3H849</accession>
<dbReference type="InterPro" id="IPR037004">
    <property type="entry name" value="Exonuc_VII_ssu_sf"/>
</dbReference>
<comment type="similarity">
    <text evidence="1 6">Belongs to the XseB family.</text>
</comment>
<dbReference type="NCBIfam" id="TIGR01280">
    <property type="entry name" value="xseB"/>
    <property type="match status" value="1"/>
</dbReference>
<evidence type="ECO:0000256" key="4">
    <source>
        <dbReference type="ARBA" id="ARBA00022801"/>
    </source>
</evidence>
<gene>
    <name evidence="6 8" type="primary">xseB</name>
    <name evidence="8" type="ORF">WCY31_08690</name>
</gene>
<evidence type="ECO:0000256" key="7">
    <source>
        <dbReference type="SAM" id="Coils"/>
    </source>
</evidence>
<dbReference type="GO" id="GO:0008855">
    <property type="term" value="F:exodeoxyribonuclease VII activity"/>
    <property type="evidence" value="ECO:0007669"/>
    <property type="project" value="UniProtKB-EC"/>
</dbReference>
<dbReference type="Pfam" id="PF02609">
    <property type="entry name" value="Exonuc_VII_S"/>
    <property type="match status" value="1"/>
</dbReference>
<evidence type="ECO:0000256" key="5">
    <source>
        <dbReference type="ARBA" id="ARBA00022839"/>
    </source>
</evidence>
<dbReference type="SUPFAM" id="SSF116842">
    <property type="entry name" value="XseB-like"/>
    <property type="match status" value="1"/>
</dbReference>
<protein>
    <recommendedName>
        <fullName evidence="6">Exodeoxyribonuclease 7 small subunit</fullName>
        <ecNumber evidence="6">3.1.11.6</ecNumber>
    </recommendedName>
    <alternativeName>
        <fullName evidence="6">Exodeoxyribonuclease VII small subunit</fullName>
        <shortName evidence="6">Exonuclease VII small subunit</shortName>
    </alternativeName>
</protein>
<dbReference type="EC" id="3.1.11.6" evidence="6"/>
<keyword evidence="3 6" id="KW-0540">Nuclease</keyword>
<comment type="subcellular location">
    <subcellularLocation>
        <location evidence="6">Cytoplasm</location>
    </subcellularLocation>
</comment>
<keyword evidence="9" id="KW-1185">Reference proteome</keyword>
<keyword evidence="2 6" id="KW-0963">Cytoplasm</keyword>
<evidence type="ECO:0000256" key="6">
    <source>
        <dbReference type="HAMAP-Rule" id="MF_00337"/>
    </source>
</evidence>
<dbReference type="RefSeq" id="WP_345972074.1">
    <property type="nucleotide sequence ID" value="NZ_CP147920.1"/>
</dbReference>
<dbReference type="HAMAP" id="MF_00337">
    <property type="entry name" value="Exonuc_7_S"/>
    <property type="match status" value="1"/>
</dbReference>
<proteinExistence type="inferred from homology"/>
<comment type="catalytic activity">
    <reaction evidence="6">
        <text>Exonucleolytic cleavage in either 5'- to 3'- or 3'- to 5'-direction to yield nucleoside 5'-phosphates.</text>
        <dbReference type="EC" id="3.1.11.6"/>
    </reaction>
</comment>
<sequence>MEANDFEGRLEEAKQILEKLMNPEMTLEESVKAYESGTRALKEAQRILEEARKKIEQIRSGEETES</sequence>
<evidence type="ECO:0000256" key="3">
    <source>
        <dbReference type="ARBA" id="ARBA00022722"/>
    </source>
</evidence>
<dbReference type="EMBL" id="CP147920">
    <property type="protein sequence ID" value="XAU14334.1"/>
    <property type="molecule type" value="Genomic_DNA"/>
</dbReference>
<dbReference type="Proteomes" id="UP001447842">
    <property type="component" value="Chromosome"/>
</dbReference>
<dbReference type="InterPro" id="IPR003761">
    <property type="entry name" value="Exonuc_VII_S"/>
</dbReference>
<comment type="function">
    <text evidence="6">Bidirectionally degrades single-stranded DNA into large acid-insoluble oligonucleotides, which are then degraded further into small acid-soluble oligonucleotides.</text>
</comment>
<evidence type="ECO:0000313" key="8">
    <source>
        <dbReference type="EMBL" id="XAU14334.1"/>
    </source>
</evidence>
<dbReference type="PANTHER" id="PTHR34137:SF1">
    <property type="entry name" value="EXODEOXYRIBONUCLEASE 7 SMALL SUBUNIT"/>
    <property type="match status" value="1"/>
</dbReference>
<evidence type="ECO:0000313" key="9">
    <source>
        <dbReference type="Proteomes" id="UP001447842"/>
    </source>
</evidence>
<dbReference type="PANTHER" id="PTHR34137">
    <property type="entry name" value="EXODEOXYRIBONUCLEASE 7 SMALL SUBUNIT"/>
    <property type="match status" value="1"/>
</dbReference>
<organism evidence="8 9">
    <name type="scientific">Sulfurimonas diazotrophicus</name>
    <dbReference type="NCBI Taxonomy" id="3131939"/>
    <lineage>
        <taxon>Bacteria</taxon>
        <taxon>Pseudomonadati</taxon>
        <taxon>Campylobacterota</taxon>
        <taxon>Epsilonproteobacteria</taxon>
        <taxon>Campylobacterales</taxon>
        <taxon>Sulfurimonadaceae</taxon>
        <taxon>Sulfurimonas</taxon>
    </lineage>
</organism>
<dbReference type="Gene3D" id="1.10.287.1040">
    <property type="entry name" value="Exonuclease VII, small subunit"/>
    <property type="match status" value="1"/>
</dbReference>
<reference evidence="8 9" key="1">
    <citation type="submission" date="2024-03" db="EMBL/GenBank/DDBJ databases">
        <title>Sulfurimonas sp. HSL3-1.</title>
        <authorList>
            <person name="Wang S."/>
        </authorList>
    </citation>
    <scope>NUCLEOTIDE SEQUENCE [LARGE SCALE GENOMIC DNA]</scope>
    <source>
        <strain evidence="8 9">HSL3-1</strain>
    </source>
</reference>